<evidence type="ECO:0000256" key="2">
    <source>
        <dbReference type="SAM" id="Phobius"/>
    </source>
</evidence>
<evidence type="ECO:0008006" key="5">
    <source>
        <dbReference type="Google" id="ProtNLM"/>
    </source>
</evidence>
<feature type="coiled-coil region" evidence="1">
    <location>
        <begin position="29"/>
        <end position="59"/>
    </location>
</feature>
<dbReference type="GO" id="GO:0005778">
    <property type="term" value="C:peroxisomal membrane"/>
    <property type="evidence" value="ECO:0007669"/>
    <property type="project" value="InterPro"/>
</dbReference>
<keyword evidence="2" id="KW-1133">Transmembrane helix</keyword>
<dbReference type="InterPro" id="IPR006966">
    <property type="entry name" value="Peroxin-3"/>
</dbReference>
<dbReference type="GO" id="GO:0030674">
    <property type="term" value="F:protein-macromolecule adaptor activity"/>
    <property type="evidence" value="ECO:0007669"/>
    <property type="project" value="TreeGrafter"/>
</dbReference>
<evidence type="ECO:0000313" key="3">
    <source>
        <dbReference type="EMBL" id="EPS67028.1"/>
    </source>
</evidence>
<name>S8DV38_9LAMI</name>
<dbReference type="Pfam" id="PF04882">
    <property type="entry name" value="Peroxin-3"/>
    <property type="match status" value="1"/>
</dbReference>
<sequence length="169" mass="19754">MWEFWRRHKRKVYVTLGVVGSGYLAYKLYDSWKRSVSDLEKQREEERKAEELIKSQIEAHFESVQKTADTTLPHVIYLLSSRLSENLDLDHLMQRLVQAKDQENPLSTAQKVELWNRVNILCFTKLISSLWSMTILSLFIRILLNILGRHLYIDSARGLGSQDHPVGNL</sequence>
<accession>S8DV38</accession>
<keyword evidence="2" id="KW-0472">Membrane</keyword>
<dbReference type="OrthoDB" id="45930at2759"/>
<evidence type="ECO:0000256" key="1">
    <source>
        <dbReference type="SAM" id="Coils"/>
    </source>
</evidence>
<feature type="non-terminal residue" evidence="3">
    <location>
        <position position="169"/>
    </location>
</feature>
<comment type="caution">
    <text evidence="3">The sequence shown here is derived from an EMBL/GenBank/DDBJ whole genome shotgun (WGS) entry which is preliminary data.</text>
</comment>
<keyword evidence="2" id="KW-0812">Transmembrane</keyword>
<keyword evidence="1" id="KW-0175">Coiled coil</keyword>
<evidence type="ECO:0000313" key="4">
    <source>
        <dbReference type="Proteomes" id="UP000015453"/>
    </source>
</evidence>
<dbReference type="Proteomes" id="UP000015453">
    <property type="component" value="Unassembled WGS sequence"/>
</dbReference>
<dbReference type="AlphaFoldDB" id="S8DV38"/>
<dbReference type="EMBL" id="AUSU01003344">
    <property type="protein sequence ID" value="EPS67028.1"/>
    <property type="molecule type" value="Genomic_DNA"/>
</dbReference>
<dbReference type="PANTHER" id="PTHR28080">
    <property type="entry name" value="PEROXISOMAL BIOGENESIS FACTOR 3"/>
    <property type="match status" value="1"/>
</dbReference>
<reference evidence="3 4" key="1">
    <citation type="journal article" date="2013" name="BMC Genomics">
        <title>The miniature genome of a carnivorous plant Genlisea aurea contains a low number of genes and short non-coding sequences.</title>
        <authorList>
            <person name="Leushkin E.V."/>
            <person name="Sutormin R.A."/>
            <person name="Nabieva E.R."/>
            <person name="Penin A.A."/>
            <person name="Kondrashov A.S."/>
            <person name="Logacheva M.D."/>
        </authorList>
    </citation>
    <scope>NUCLEOTIDE SEQUENCE [LARGE SCALE GENOMIC DNA]</scope>
</reference>
<dbReference type="GO" id="GO:0045046">
    <property type="term" value="P:protein import into peroxisome membrane"/>
    <property type="evidence" value="ECO:0007669"/>
    <property type="project" value="TreeGrafter"/>
</dbReference>
<organism evidence="3 4">
    <name type="scientific">Genlisea aurea</name>
    <dbReference type="NCBI Taxonomy" id="192259"/>
    <lineage>
        <taxon>Eukaryota</taxon>
        <taxon>Viridiplantae</taxon>
        <taxon>Streptophyta</taxon>
        <taxon>Embryophyta</taxon>
        <taxon>Tracheophyta</taxon>
        <taxon>Spermatophyta</taxon>
        <taxon>Magnoliopsida</taxon>
        <taxon>eudicotyledons</taxon>
        <taxon>Gunneridae</taxon>
        <taxon>Pentapetalae</taxon>
        <taxon>asterids</taxon>
        <taxon>lamiids</taxon>
        <taxon>Lamiales</taxon>
        <taxon>Lentibulariaceae</taxon>
        <taxon>Genlisea</taxon>
    </lineage>
</organism>
<gene>
    <name evidence="3" type="ORF">M569_07748</name>
</gene>
<dbReference type="PANTHER" id="PTHR28080:SF1">
    <property type="entry name" value="PEROXISOMAL BIOGENESIS FACTOR 3"/>
    <property type="match status" value="1"/>
</dbReference>
<proteinExistence type="predicted"/>
<feature type="transmembrane region" description="Helical" evidence="2">
    <location>
        <begin position="126"/>
        <end position="147"/>
    </location>
</feature>
<protein>
    <recommendedName>
        <fullName evidence="5">Peroxin-3</fullName>
    </recommendedName>
</protein>
<keyword evidence="4" id="KW-1185">Reference proteome</keyword>